<organism evidence="1 2">
    <name type="scientific">Bradyrhizobium algeriense</name>
    <dbReference type="NCBI Taxonomy" id="634784"/>
    <lineage>
        <taxon>Bacteria</taxon>
        <taxon>Pseudomonadati</taxon>
        <taxon>Pseudomonadota</taxon>
        <taxon>Alphaproteobacteria</taxon>
        <taxon>Hyphomicrobiales</taxon>
        <taxon>Nitrobacteraceae</taxon>
        <taxon>Bradyrhizobium</taxon>
    </lineage>
</organism>
<gene>
    <name evidence="1" type="ORF">V1286_001760</name>
</gene>
<dbReference type="RefSeq" id="WP_334478914.1">
    <property type="nucleotide sequence ID" value="NZ_JAZHRV010000001.1"/>
</dbReference>
<evidence type="ECO:0000313" key="1">
    <source>
        <dbReference type="EMBL" id="MEH2554231.1"/>
    </source>
</evidence>
<accession>A0ABU8B6S1</accession>
<dbReference type="EMBL" id="JAZHRV010000001">
    <property type="protein sequence ID" value="MEH2554231.1"/>
    <property type="molecule type" value="Genomic_DNA"/>
</dbReference>
<sequence>MTQQIVLAMCSFALALFGTLLLSALSLVVARSGTCSRSFRYETEARALTLLKGWLSPKQRACYERFRYFDVTGSDTGTRYRIHHGTQTNIEELSGTGHHVCKWCFVPDGDLVAGDVMLAQKIALETNERGALAVAHRSFVSSGPRRF</sequence>
<protein>
    <recommendedName>
        <fullName evidence="3">DUF3592 domain-containing protein</fullName>
    </recommendedName>
</protein>
<proteinExistence type="predicted"/>
<keyword evidence="2" id="KW-1185">Reference proteome</keyword>
<evidence type="ECO:0000313" key="2">
    <source>
        <dbReference type="Proteomes" id="UP001364224"/>
    </source>
</evidence>
<comment type="caution">
    <text evidence="1">The sequence shown here is derived from an EMBL/GenBank/DDBJ whole genome shotgun (WGS) entry which is preliminary data.</text>
</comment>
<reference evidence="1 2" key="1">
    <citation type="submission" date="2024-02" db="EMBL/GenBank/DDBJ databases">
        <title>Adaptive strategies in a cosmopolitan and abundant soil bacterium.</title>
        <authorList>
            <person name="Carini P."/>
        </authorList>
    </citation>
    <scope>NUCLEOTIDE SEQUENCE [LARGE SCALE GENOMIC DNA]</scope>
    <source>
        <strain evidence="1 2">AZCC 1608</strain>
    </source>
</reference>
<name>A0ABU8B6S1_9BRAD</name>
<dbReference type="Proteomes" id="UP001364224">
    <property type="component" value="Unassembled WGS sequence"/>
</dbReference>
<evidence type="ECO:0008006" key="3">
    <source>
        <dbReference type="Google" id="ProtNLM"/>
    </source>
</evidence>